<comment type="caution">
    <text evidence="1">The sequence shown here is derived from an EMBL/GenBank/DDBJ whole genome shotgun (WGS) entry which is preliminary data.</text>
</comment>
<organism evidence="1 2">
    <name type="scientific">Orbilia brochopaga</name>
    <dbReference type="NCBI Taxonomy" id="3140254"/>
    <lineage>
        <taxon>Eukaryota</taxon>
        <taxon>Fungi</taxon>
        <taxon>Dikarya</taxon>
        <taxon>Ascomycota</taxon>
        <taxon>Pezizomycotina</taxon>
        <taxon>Orbiliomycetes</taxon>
        <taxon>Orbiliales</taxon>
        <taxon>Orbiliaceae</taxon>
        <taxon>Orbilia</taxon>
    </lineage>
</organism>
<keyword evidence="2" id="KW-1185">Reference proteome</keyword>
<accession>A0AAV9URY8</accession>
<evidence type="ECO:0000313" key="1">
    <source>
        <dbReference type="EMBL" id="KAK6347348.1"/>
    </source>
</evidence>
<dbReference type="AlphaFoldDB" id="A0AAV9URY8"/>
<proteinExistence type="predicted"/>
<gene>
    <name evidence="1" type="ORF">TWF696_007416</name>
</gene>
<reference evidence="1 2" key="1">
    <citation type="submission" date="2019-10" db="EMBL/GenBank/DDBJ databases">
        <authorList>
            <person name="Palmer J.M."/>
        </authorList>
    </citation>
    <scope>NUCLEOTIDE SEQUENCE [LARGE SCALE GENOMIC DNA]</scope>
    <source>
        <strain evidence="1 2">TWF696</strain>
    </source>
</reference>
<evidence type="ECO:0000313" key="2">
    <source>
        <dbReference type="Proteomes" id="UP001375240"/>
    </source>
</evidence>
<dbReference type="EMBL" id="JAVHNQ010000005">
    <property type="protein sequence ID" value="KAK6347348.1"/>
    <property type="molecule type" value="Genomic_DNA"/>
</dbReference>
<dbReference type="Proteomes" id="UP001375240">
    <property type="component" value="Unassembled WGS sequence"/>
</dbReference>
<name>A0AAV9URY8_9PEZI</name>
<sequence>MPRCNKLPKAEIQASVSTLCLAAMNRYKDAKAAGVLSPADLERLYSEFLALSSEMSMLALQEPCSRAKDPSAAPSAQLWLV</sequence>
<protein>
    <submittedName>
        <fullName evidence="1">Uncharacterized protein</fullName>
    </submittedName>
</protein>